<comment type="pathway">
    <text evidence="1">Lipid metabolism.</text>
</comment>
<comment type="catalytic activity">
    <reaction evidence="7">
        <text>a 1-acyl-sn-glycero-3-phosphate + an acyl-CoA = a 1,2-diacyl-sn-glycero-3-phosphate + CoA</text>
        <dbReference type="Rhea" id="RHEA:19709"/>
        <dbReference type="ChEBI" id="CHEBI:57287"/>
        <dbReference type="ChEBI" id="CHEBI:57970"/>
        <dbReference type="ChEBI" id="CHEBI:58342"/>
        <dbReference type="ChEBI" id="CHEBI:58608"/>
        <dbReference type="EC" id="2.3.1.51"/>
    </reaction>
</comment>
<gene>
    <name evidence="9" type="ORF">HGG79_19940</name>
</gene>
<dbReference type="GO" id="GO:0016020">
    <property type="term" value="C:membrane"/>
    <property type="evidence" value="ECO:0007669"/>
    <property type="project" value="InterPro"/>
</dbReference>
<protein>
    <recommendedName>
        <fullName evidence="7">1-acyl-sn-glycerol-3-phosphate acyltransferase</fullName>
        <ecNumber evidence="7">2.3.1.51</ecNumber>
    </recommendedName>
</protein>
<evidence type="ECO:0000256" key="5">
    <source>
        <dbReference type="ARBA" id="ARBA00023098"/>
    </source>
</evidence>
<dbReference type="GO" id="GO:0003841">
    <property type="term" value="F:1-acylglycerol-3-phosphate O-acyltransferase activity"/>
    <property type="evidence" value="ECO:0007669"/>
    <property type="project" value="UniProtKB-UniRule"/>
</dbReference>
<evidence type="ECO:0000259" key="8">
    <source>
        <dbReference type="SMART" id="SM00563"/>
    </source>
</evidence>
<evidence type="ECO:0000313" key="9">
    <source>
        <dbReference type="EMBL" id="MBC2400012.1"/>
    </source>
</evidence>
<dbReference type="PANTHER" id="PTHR10434">
    <property type="entry name" value="1-ACYL-SN-GLYCEROL-3-PHOSPHATE ACYLTRANSFERASE"/>
    <property type="match status" value="1"/>
</dbReference>
<dbReference type="Pfam" id="PF01553">
    <property type="entry name" value="Acyltransferase"/>
    <property type="match status" value="1"/>
</dbReference>
<dbReference type="EMBL" id="JAAZWO010000044">
    <property type="protein sequence ID" value="MBC2400012.1"/>
    <property type="molecule type" value="Genomic_DNA"/>
</dbReference>
<dbReference type="EC" id="2.3.1.51" evidence="7"/>
<dbReference type="InterPro" id="IPR002123">
    <property type="entry name" value="Plipid/glycerol_acylTrfase"/>
</dbReference>
<keyword evidence="10" id="KW-1185">Reference proteome</keyword>
<dbReference type="CDD" id="cd07989">
    <property type="entry name" value="LPLAT_AGPAT-like"/>
    <property type="match status" value="1"/>
</dbReference>
<evidence type="ECO:0000256" key="7">
    <source>
        <dbReference type="RuleBase" id="RU361267"/>
    </source>
</evidence>
<organism evidence="9 10">
    <name type="scientific">Clostridium tetanomorphum</name>
    <dbReference type="NCBI Taxonomy" id="1553"/>
    <lineage>
        <taxon>Bacteria</taxon>
        <taxon>Bacillati</taxon>
        <taxon>Bacillota</taxon>
        <taxon>Clostridia</taxon>
        <taxon>Eubacteriales</taxon>
        <taxon>Clostridiaceae</taxon>
        <taxon>Clostridium</taxon>
    </lineage>
</organism>
<keyword evidence="4 7" id="KW-0808">Transferase</keyword>
<keyword evidence="7" id="KW-0594">Phospholipid biosynthesis</keyword>
<comment type="caution">
    <text evidence="9">The sequence shown here is derived from an EMBL/GenBank/DDBJ whole genome shotgun (WGS) entry which is preliminary data.</text>
</comment>
<sequence>MSNFIFYLKLAIYMIGSLIRKTKVEKIRKNNGDKAAEEYIYNNVLDWATFIVNETGVNIKVEGMENLPEGSCLYVSNHQSLFDIPVLLAGIKKPMGFIAKKELEKIKAISGWMKEIHCVFMDRSNVRESIKAINEGVENLKNGHSMVIFPEGTRSKGPSLGEFKKGSMKLAIKAEVPIVPIAIDGTYKAREGNKGNKITSADVKITIAKPINVKELTKEEKSNLSENIRNILNEILKYE</sequence>
<comment type="similarity">
    <text evidence="2 7">Belongs to the 1-acyl-sn-glycerol-3-phosphate acyltransferase family.</text>
</comment>
<accession>A0A923EDC2</accession>
<reference evidence="9 10" key="1">
    <citation type="submission" date="2020-04" db="EMBL/GenBank/DDBJ databases">
        <title>Genomic insights into acetone-butanol-ethanol (ABE) fermentation by sequencing solventogenic clostridia strains.</title>
        <authorList>
            <person name="Brown S."/>
        </authorList>
    </citation>
    <scope>NUCLEOTIDE SEQUENCE [LARGE SCALE GENOMIC DNA]</scope>
    <source>
        <strain evidence="9 10">DJ011</strain>
    </source>
</reference>
<dbReference type="RefSeq" id="WP_035151108.1">
    <property type="nucleotide sequence ID" value="NZ_JAAZWO010000044.1"/>
</dbReference>
<dbReference type="SMART" id="SM00563">
    <property type="entry name" value="PlsC"/>
    <property type="match status" value="1"/>
</dbReference>
<feature type="domain" description="Phospholipid/glycerol acyltransferase" evidence="8">
    <location>
        <begin position="72"/>
        <end position="186"/>
    </location>
</feature>
<keyword evidence="3 7" id="KW-0444">Lipid biosynthesis</keyword>
<evidence type="ECO:0000256" key="6">
    <source>
        <dbReference type="ARBA" id="ARBA00023315"/>
    </source>
</evidence>
<dbReference type="SUPFAM" id="SSF69593">
    <property type="entry name" value="Glycerol-3-phosphate (1)-acyltransferase"/>
    <property type="match status" value="1"/>
</dbReference>
<keyword evidence="5 7" id="KW-0443">Lipid metabolism</keyword>
<evidence type="ECO:0000256" key="2">
    <source>
        <dbReference type="ARBA" id="ARBA00008655"/>
    </source>
</evidence>
<keyword evidence="6 7" id="KW-0012">Acyltransferase</keyword>
<evidence type="ECO:0000256" key="1">
    <source>
        <dbReference type="ARBA" id="ARBA00005189"/>
    </source>
</evidence>
<proteinExistence type="inferred from homology"/>
<dbReference type="GO" id="GO:0006654">
    <property type="term" value="P:phosphatidic acid biosynthetic process"/>
    <property type="evidence" value="ECO:0007669"/>
    <property type="project" value="TreeGrafter"/>
</dbReference>
<evidence type="ECO:0000256" key="3">
    <source>
        <dbReference type="ARBA" id="ARBA00022516"/>
    </source>
</evidence>
<evidence type="ECO:0000256" key="4">
    <source>
        <dbReference type="ARBA" id="ARBA00022679"/>
    </source>
</evidence>
<dbReference type="AlphaFoldDB" id="A0A923EDC2"/>
<name>A0A923EDC2_CLOTT</name>
<dbReference type="PANTHER" id="PTHR10434:SF64">
    <property type="entry name" value="1-ACYL-SN-GLYCEROL-3-PHOSPHATE ACYLTRANSFERASE-RELATED"/>
    <property type="match status" value="1"/>
</dbReference>
<comment type="domain">
    <text evidence="7">The HXXXXD motif is essential for acyltransferase activity and may constitute the binding site for the phosphate moiety of the glycerol-3-phosphate.</text>
</comment>
<keyword evidence="7" id="KW-1208">Phospholipid metabolism</keyword>
<evidence type="ECO:0000313" key="10">
    <source>
        <dbReference type="Proteomes" id="UP000563151"/>
    </source>
</evidence>
<dbReference type="NCBIfam" id="TIGR00530">
    <property type="entry name" value="AGP_acyltrn"/>
    <property type="match status" value="1"/>
</dbReference>
<dbReference type="Proteomes" id="UP000563151">
    <property type="component" value="Unassembled WGS sequence"/>
</dbReference>
<dbReference type="InterPro" id="IPR004552">
    <property type="entry name" value="AGP_acyltrans"/>
</dbReference>